<dbReference type="InterPro" id="IPR032705">
    <property type="entry name" value="ORC4_C"/>
</dbReference>
<dbReference type="InterPro" id="IPR016527">
    <property type="entry name" value="ORC4"/>
</dbReference>
<evidence type="ECO:0000256" key="4">
    <source>
        <dbReference type="ARBA" id="ARBA00023125"/>
    </source>
</evidence>
<dbReference type="AlphaFoldDB" id="A0A165RZJ7"/>
<dbReference type="EMBL" id="KV425577">
    <property type="protein sequence ID" value="KZT24470.1"/>
    <property type="molecule type" value="Genomic_DNA"/>
</dbReference>
<keyword evidence="5" id="KW-0539">Nucleus</keyword>
<proteinExistence type="inferred from homology"/>
<evidence type="ECO:0000256" key="2">
    <source>
        <dbReference type="ARBA" id="ARBA00005334"/>
    </source>
</evidence>
<dbReference type="InParanoid" id="A0A165RZJ7"/>
<dbReference type="STRING" id="1314782.A0A165RZJ7"/>
<evidence type="ECO:0000259" key="7">
    <source>
        <dbReference type="Pfam" id="PF13191"/>
    </source>
</evidence>
<dbReference type="GO" id="GO:0003688">
    <property type="term" value="F:DNA replication origin binding"/>
    <property type="evidence" value="ECO:0007669"/>
    <property type="project" value="TreeGrafter"/>
</dbReference>
<evidence type="ECO:0000256" key="6">
    <source>
        <dbReference type="SAM" id="MobiDB-lite"/>
    </source>
</evidence>
<dbReference type="PANTHER" id="PTHR12087:SF0">
    <property type="entry name" value="ORIGIN RECOGNITION COMPLEX SUBUNIT 4"/>
    <property type="match status" value="1"/>
</dbReference>
<keyword evidence="10" id="KW-1185">Reference proteome</keyword>
<dbReference type="PANTHER" id="PTHR12087">
    <property type="entry name" value="ORIGIN RECOGNITION COMPLEX SUBUNIT 4"/>
    <property type="match status" value="1"/>
</dbReference>
<dbReference type="SUPFAM" id="SSF52540">
    <property type="entry name" value="P-loop containing nucleoside triphosphate hydrolases"/>
    <property type="match status" value="1"/>
</dbReference>
<comment type="subcellular location">
    <subcellularLocation>
        <location evidence="1">Nucleus</location>
    </subcellularLocation>
</comment>
<evidence type="ECO:0000313" key="9">
    <source>
        <dbReference type="EMBL" id="KZT24470.1"/>
    </source>
</evidence>
<dbReference type="GO" id="GO:0006270">
    <property type="term" value="P:DNA replication initiation"/>
    <property type="evidence" value="ECO:0007669"/>
    <property type="project" value="TreeGrafter"/>
</dbReference>
<keyword evidence="3" id="KW-0235">DNA replication</keyword>
<gene>
    <name evidence="9" type="ORF">NEOLEDRAFT_1067315</name>
</gene>
<evidence type="ECO:0000256" key="3">
    <source>
        <dbReference type="ARBA" id="ARBA00022705"/>
    </source>
</evidence>
<dbReference type="OrthoDB" id="343623at2759"/>
<feature type="region of interest" description="Disordered" evidence="6">
    <location>
        <begin position="1"/>
        <end position="39"/>
    </location>
</feature>
<dbReference type="Proteomes" id="UP000076761">
    <property type="component" value="Unassembled WGS sequence"/>
</dbReference>
<comment type="similarity">
    <text evidence="2">Belongs to the ORC4 family.</text>
</comment>
<evidence type="ECO:0000256" key="1">
    <source>
        <dbReference type="ARBA" id="ARBA00004123"/>
    </source>
</evidence>
<organism evidence="9 10">
    <name type="scientific">Neolentinus lepideus HHB14362 ss-1</name>
    <dbReference type="NCBI Taxonomy" id="1314782"/>
    <lineage>
        <taxon>Eukaryota</taxon>
        <taxon>Fungi</taxon>
        <taxon>Dikarya</taxon>
        <taxon>Basidiomycota</taxon>
        <taxon>Agaricomycotina</taxon>
        <taxon>Agaricomycetes</taxon>
        <taxon>Gloeophyllales</taxon>
        <taxon>Gloeophyllaceae</taxon>
        <taxon>Neolentinus</taxon>
    </lineage>
</organism>
<keyword evidence="4" id="KW-0238">DNA-binding</keyword>
<dbReference type="InterPro" id="IPR027417">
    <property type="entry name" value="P-loop_NTPase"/>
</dbReference>
<dbReference type="Pfam" id="PF14629">
    <property type="entry name" value="ORC4_C"/>
    <property type="match status" value="1"/>
</dbReference>
<accession>A0A165RZJ7</accession>
<name>A0A165RZJ7_9AGAM</name>
<evidence type="ECO:0000259" key="8">
    <source>
        <dbReference type="Pfam" id="PF14629"/>
    </source>
</evidence>
<evidence type="ECO:0000313" key="10">
    <source>
        <dbReference type="Proteomes" id="UP000076761"/>
    </source>
</evidence>
<feature type="domain" description="Origin recognition complex subunit 4 C-terminal" evidence="8">
    <location>
        <begin position="301"/>
        <end position="462"/>
    </location>
</feature>
<protein>
    <submittedName>
        <fullName evidence="9">Uncharacterized protein</fullName>
    </submittedName>
</protein>
<feature type="domain" description="Orc1-like AAA ATPase" evidence="7">
    <location>
        <begin position="105"/>
        <end position="249"/>
    </location>
</feature>
<dbReference type="InterPro" id="IPR041664">
    <property type="entry name" value="AAA_16"/>
</dbReference>
<feature type="compositionally biased region" description="Acidic residues" evidence="6">
    <location>
        <begin position="186"/>
        <end position="196"/>
    </location>
</feature>
<dbReference type="Pfam" id="PF13191">
    <property type="entry name" value="AAA_16"/>
    <property type="match status" value="1"/>
</dbReference>
<sequence>MLPTPVTPAQKNKTRTVEDIALPTTPVKRHSPSPARPPLAKRAKLSHLNVSPSKSPRGVLPVEFHACLNAQKRAVLAMLQRPPLQFSQIEEEHDDEEPMANEVALQQLDDLLRGTVERGEGNSCLLIGPRSSGKTRIVETVLESQSQQPIVIRLSGNVQTTDRLAMREIARQAAVQTGSSFLADSDVSDPTDEDTEVNLSLPPSSHLPALISVLPTLKRPTIIILDAFDLFALHPRQALLYCLLDTAQSCRVGDGMNGIAVIGVTTRVDTINLLEKRVKSRFSGRILRTASPRRLSEWIAMARTILTMPVSDGDTNVEWSEMWSDAVEQFLAERATENLLNDTFALTRDVAMLNRIMVGSCALHRRESTDWLIQMSTILSLTPSKPFPTLAQLKSATLEQRCPPRLPFLQSLSYPCMCLLIAAVHTRTSGHDVFTFEMLHEMFREQVRTSSAAPVQMQGGSVGMMKCSREILMAVRLYIFTFVPLPNIAKEFGKYRCMADRDDVKKVIEKQGGTNLKKWFSKAK</sequence>
<reference evidence="9 10" key="1">
    <citation type="journal article" date="2016" name="Mol. Biol. Evol.">
        <title>Comparative Genomics of Early-Diverging Mushroom-Forming Fungi Provides Insights into the Origins of Lignocellulose Decay Capabilities.</title>
        <authorList>
            <person name="Nagy L.G."/>
            <person name="Riley R."/>
            <person name="Tritt A."/>
            <person name="Adam C."/>
            <person name="Daum C."/>
            <person name="Floudas D."/>
            <person name="Sun H."/>
            <person name="Yadav J.S."/>
            <person name="Pangilinan J."/>
            <person name="Larsson K.H."/>
            <person name="Matsuura K."/>
            <person name="Barry K."/>
            <person name="Labutti K."/>
            <person name="Kuo R."/>
            <person name="Ohm R.A."/>
            <person name="Bhattacharya S.S."/>
            <person name="Shirouzu T."/>
            <person name="Yoshinaga Y."/>
            <person name="Martin F.M."/>
            <person name="Grigoriev I.V."/>
            <person name="Hibbett D.S."/>
        </authorList>
    </citation>
    <scope>NUCLEOTIDE SEQUENCE [LARGE SCALE GENOMIC DNA]</scope>
    <source>
        <strain evidence="9 10">HHB14362 ss-1</strain>
    </source>
</reference>
<dbReference type="Gene3D" id="3.40.50.300">
    <property type="entry name" value="P-loop containing nucleotide triphosphate hydrolases"/>
    <property type="match status" value="1"/>
</dbReference>
<evidence type="ECO:0000256" key="5">
    <source>
        <dbReference type="ARBA" id="ARBA00023242"/>
    </source>
</evidence>
<feature type="region of interest" description="Disordered" evidence="6">
    <location>
        <begin position="181"/>
        <end position="200"/>
    </location>
</feature>
<dbReference type="GO" id="GO:0005664">
    <property type="term" value="C:nuclear origin of replication recognition complex"/>
    <property type="evidence" value="ECO:0007669"/>
    <property type="project" value="TreeGrafter"/>
</dbReference>